<dbReference type="Proteomes" id="UP000279909">
    <property type="component" value="Unassembled WGS sequence"/>
</dbReference>
<evidence type="ECO:0000259" key="2">
    <source>
        <dbReference type="Pfam" id="PF00107"/>
    </source>
</evidence>
<dbReference type="InterPro" id="IPR013154">
    <property type="entry name" value="ADH-like_N"/>
</dbReference>
<accession>A0A3M8H988</accession>
<dbReference type="SUPFAM" id="SSF50129">
    <property type="entry name" value="GroES-like"/>
    <property type="match status" value="1"/>
</dbReference>
<keyword evidence="5" id="KW-1185">Reference proteome</keyword>
<protein>
    <recommendedName>
        <fullName evidence="6">Alcohol dehydrogenase</fullName>
    </recommendedName>
</protein>
<feature type="domain" description="Alcohol dehydrogenase-like C-terminal" evidence="2">
    <location>
        <begin position="189"/>
        <end position="311"/>
    </location>
</feature>
<proteinExistence type="predicted"/>
<dbReference type="AlphaFoldDB" id="A0A3M8H988"/>
<name>A0A3M8H988_9BACI</name>
<dbReference type="InterPro" id="IPR050129">
    <property type="entry name" value="Zn_alcohol_dh"/>
</dbReference>
<dbReference type="SUPFAM" id="SSF51735">
    <property type="entry name" value="NAD(P)-binding Rossmann-fold domains"/>
    <property type="match status" value="1"/>
</dbReference>
<evidence type="ECO:0000313" key="4">
    <source>
        <dbReference type="EMBL" id="RNC99003.1"/>
    </source>
</evidence>
<evidence type="ECO:0000256" key="1">
    <source>
        <dbReference type="ARBA" id="ARBA00023002"/>
    </source>
</evidence>
<dbReference type="Pfam" id="PF08240">
    <property type="entry name" value="ADH_N"/>
    <property type="match status" value="1"/>
</dbReference>
<dbReference type="PANTHER" id="PTHR43401">
    <property type="entry name" value="L-THREONINE 3-DEHYDROGENASE"/>
    <property type="match status" value="1"/>
</dbReference>
<dbReference type="Gene3D" id="3.90.180.10">
    <property type="entry name" value="Medium-chain alcohol dehydrogenases, catalytic domain"/>
    <property type="match status" value="1"/>
</dbReference>
<dbReference type="OrthoDB" id="9769198at2"/>
<dbReference type="Gene3D" id="3.40.50.720">
    <property type="entry name" value="NAD(P)-binding Rossmann-like Domain"/>
    <property type="match status" value="1"/>
</dbReference>
<gene>
    <name evidence="4" type="ORF">EC501_09315</name>
</gene>
<dbReference type="PANTHER" id="PTHR43401:SF2">
    <property type="entry name" value="L-THREONINE 3-DEHYDROGENASE"/>
    <property type="match status" value="1"/>
</dbReference>
<evidence type="ECO:0008006" key="6">
    <source>
        <dbReference type="Google" id="ProtNLM"/>
    </source>
</evidence>
<feature type="domain" description="Alcohol dehydrogenase-like N-terminal" evidence="3">
    <location>
        <begin position="28"/>
        <end position="149"/>
    </location>
</feature>
<dbReference type="EMBL" id="RHLQ01000019">
    <property type="protein sequence ID" value="RNC99003.1"/>
    <property type="molecule type" value="Genomic_DNA"/>
</dbReference>
<evidence type="ECO:0000313" key="5">
    <source>
        <dbReference type="Proteomes" id="UP000279909"/>
    </source>
</evidence>
<comment type="caution">
    <text evidence="4">The sequence shown here is derived from an EMBL/GenBank/DDBJ whole genome shotgun (WGS) entry which is preliminary data.</text>
</comment>
<dbReference type="GO" id="GO:0016491">
    <property type="term" value="F:oxidoreductase activity"/>
    <property type="evidence" value="ECO:0007669"/>
    <property type="project" value="UniProtKB-KW"/>
</dbReference>
<dbReference type="InterPro" id="IPR036291">
    <property type="entry name" value="NAD(P)-bd_dom_sf"/>
</dbReference>
<evidence type="ECO:0000259" key="3">
    <source>
        <dbReference type="Pfam" id="PF08240"/>
    </source>
</evidence>
<dbReference type="InterPro" id="IPR011032">
    <property type="entry name" value="GroES-like_sf"/>
</dbReference>
<dbReference type="RefSeq" id="WP_122972016.1">
    <property type="nucleotide sequence ID" value="NZ_RHLQ01000019.1"/>
</dbReference>
<dbReference type="Pfam" id="PF00107">
    <property type="entry name" value="ADH_zinc_N"/>
    <property type="match status" value="1"/>
</dbReference>
<keyword evidence="1" id="KW-0560">Oxidoreductase</keyword>
<sequence>MKYKALVKNSAAKHDVKFVEYEVPELKDNECLIRVKAVGICGSDLHMYDGHGGYDWVTYPLVLGHEVVGEVIAVGNHNATEYLSKRVVIDPYKSCGQCDFCLRGETNRCDFNEFRTVKTPIEALRYGFREAGGMAQLMVVDIKNIIPIDQNVSDGVAAISEALAVSYTAVKKVEHFHSKRILVVGPGPIGLGVAAVLIGSGNKQVDMLGTAVDENRLKLSKLIGIKSTFMSEEEILSKDFKGYDAIIDCSGHPSVPQMAVRLLKRGGQLVLVGINSVPFSIAMDQIVRGEISIDGSYGITRRNYEEVLKLAAIPSYPFEKLIAEKVPFTQCTKGFEKALNKVSGKVVITM</sequence>
<dbReference type="InterPro" id="IPR013149">
    <property type="entry name" value="ADH-like_C"/>
</dbReference>
<reference evidence="4 5" key="1">
    <citation type="journal article" date="2014" name="Int. J. Syst. Evol. Microbiol.">
        <title>Lysinibacillus halotolerans sp. nov., isolated from saline-alkaline soil.</title>
        <authorList>
            <person name="Kong D."/>
            <person name="Wang Y."/>
            <person name="Zhao B."/>
            <person name="Li Y."/>
            <person name="Song J."/>
            <person name="Zhai Y."/>
            <person name="Zhang C."/>
            <person name="Wang H."/>
            <person name="Chen X."/>
            <person name="Zhao B."/>
            <person name="Ruan Z."/>
        </authorList>
    </citation>
    <scope>NUCLEOTIDE SEQUENCE [LARGE SCALE GENOMIC DNA]</scope>
    <source>
        <strain evidence="4 5">MCCC 1A12703</strain>
    </source>
</reference>
<organism evidence="4 5">
    <name type="scientific">Lysinibacillus halotolerans</name>
    <dbReference type="NCBI Taxonomy" id="1368476"/>
    <lineage>
        <taxon>Bacteria</taxon>
        <taxon>Bacillati</taxon>
        <taxon>Bacillota</taxon>
        <taxon>Bacilli</taxon>
        <taxon>Bacillales</taxon>
        <taxon>Bacillaceae</taxon>
        <taxon>Lysinibacillus</taxon>
    </lineage>
</organism>